<evidence type="ECO:0000313" key="3">
    <source>
        <dbReference type="Proteomes" id="UP000189677"/>
    </source>
</evidence>
<dbReference type="KEGG" id="snw:BBN63_32205"/>
<accession>A0A1U9R1E1</accession>
<reference evidence="2 3" key="1">
    <citation type="submission" date="2016-11" db="EMBL/GenBank/DDBJ databases">
        <title>Complete genome sequence of Streptomyces niveus SCSIO 3406.</title>
        <authorList>
            <person name="Zhu Q."/>
            <person name="Cheng W."/>
            <person name="Song Y."/>
            <person name="Li Q."/>
            <person name="Ju J."/>
        </authorList>
    </citation>
    <scope>NUCLEOTIDE SEQUENCE [LARGE SCALE GENOMIC DNA]</scope>
    <source>
        <strain evidence="2 3">SCSIO 3406</strain>
    </source>
</reference>
<dbReference type="RefSeq" id="WP_078078828.1">
    <property type="nucleotide sequence ID" value="NZ_CP018047.1"/>
</dbReference>
<feature type="transmembrane region" description="Helical" evidence="1">
    <location>
        <begin position="41"/>
        <end position="58"/>
    </location>
</feature>
<dbReference type="AlphaFoldDB" id="A0A1U9R1E1"/>
<keyword evidence="3" id="KW-1185">Reference proteome</keyword>
<dbReference type="EMBL" id="CP018047">
    <property type="protein sequence ID" value="AQU70149.1"/>
    <property type="molecule type" value="Genomic_DNA"/>
</dbReference>
<dbReference type="OrthoDB" id="4295619at2"/>
<evidence type="ECO:0000256" key="1">
    <source>
        <dbReference type="SAM" id="Phobius"/>
    </source>
</evidence>
<sequence>MIQHIRRKLASLLPAASEISIPLSAVLQTAVASVFMLTLRFSSVLLVGILAITALRLISLPSEALMLLTAMAWGDRSTVSYLRVRRYS</sequence>
<name>A0A1U9R1E1_STRNV</name>
<keyword evidence="1" id="KW-0472">Membrane</keyword>
<proteinExistence type="predicted"/>
<keyword evidence="1" id="KW-1133">Transmembrane helix</keyword>
<protein>
    <submittedName>
        <fullName evidence="2">Uncharacterized protein</fullName>
    </submittedName>
</protein>
<organism evidence="2 3">
    <name type="scientific">Streptomyces niveus</name>
    <name type="common">Streptomyces spheroides</name>
    <dbReference type="NCBI Taxonomy" id="193462"/>
    <lineage>
        <taxon>Bacteria</taxon>
        <taxon>Bacillati</taxon>
        <taxon>Actinomycetota</taxon>
        <taxon>Actinomycetes</taxon>
        <taxon>Kitasatosporales</taxon>
        <taxon>Streptomycetaceae</taxon>
        <taxon>Streptomyces</taxon>
    </lineage>
</organism>
<keyword evidence="1" id="KW-0812">Transmembrane</keyword>
<evidence type="ECO:0000313" key="2">
    <source>
        <dbReference type="EMBL" id="AQU70149.1"/>
    </source>
</evidence>
<gene>
    <name evidence="2" type="ORF">BBN63_32205</name>
</gene>
<dbReference type="Proteomes" id="UP000189677">
    <property type="component" value="Chromosome"/>
</dbReference>